<accession>A0AAW9SP47</accession>
<evidence type="ECO:0008006" key="4">
    <source>
        <dbReference type="Google" id="ProtNLM"/>
    </source>
</evidence>
<reference evidence="2 3" key="1">
    <citation type="submission" date="2024-05" db="EMBL/GenBank/DDBJ databases">
        <title>Genome sequence of Ponticoccus litoralis KCCM 90028.</title>
        <authorList>
            <person name="Kim J.M."/>
            <person name="Lee J.K."/>
            <person name="Choi B.J."/>
            <person name="Bayburt H."/>
            <person name="Baek J.H."/>
            <person name="Jeon C.O."/>
        </authorList>
    </citation>
    <scope>NUCLEOTIDE SEQUENCE [LARGE SCALE GENOMIC DNA]</scope>
    <source>
        <strain evidence="2 3">KCCM 90028</strain>
    </source>
</reference>
<gene>
    <name evidence="2" type="ORF">ABFB10_06240</name>
</gene>
<keyword evidence="3" id="KW-1185">Reference proteome</keyword>
<evidence type="ECO:0000313" key="3">
    <source>
        <dbReference type="Proteomes" id="UP001428774"/>
    </source>
</evidence>
<feature type="chain" id="PRO_5043981862" description="Transporter" evidence="1">
    <location>
        <begin position="18"/>
        <end position="220"/>
    </location>
</feature>
<evidence type="ECO:0000313" key="2">
    <source>
        <dbReference type="EMBL" id="MEN9060690.1"/>
    </source>
</evidence>
<feature type="signal peptide" evidence="1">
    <location>
        <begin position="1"/>
        <end position="17"/>
    </location>
</feature>
<proteinExistence type="predicted"/>
<dbReference type="Proteomes" id="UP001428774">
    <property type="component" value="Unassembled WGS sequence"/>
</dbReference>
<organism evidence="2 3">
    <name type="scientific">Ponticoccus litoralis</name>
    <dbReference type="NCBI Taxonomy" id="422297"/>
    <lineage>
        <taxon>Bacteria</taxon>
        <taxon>Pseudomonadati</taxon>
        <taxon>Pseudomonadota</taxon>
        <taxon>Alphaproteobacteria</taxon>
        <taxon>Rhodobacterales</taxon>
        <taxon>Roseobacteraceae</taxon>
        <taxon>Ponticoccus</taxon>
    </lineage>
</organism>
<keyword evidence="1" id="KW-0732">Signal</keyword>
<dbReference type="EMBL" id="JBDNCH010000002">
    <property type="protein sequence ID" value="MEN9060690.1"/>
    <property type="molecule type" value="Genomic_DNA"/>
</dbReference>
<dbReference type="AlphaFoldDB" id="A0AAW9SP47"/>
<dbReference type="RefSeq" id="WP_347165842.1">
    <property type="nucleotide sequence ID" value="NZ_JBDNCH010000002.1"/>
</dbReference>
<sequence>MRLLAACLFLVLSTTSALPGAWPRERGAGFASADARLSRPQDVAHRWHENAFQQYYTLYVEYGLTDRWTLGLDLGRSVSGDGKTVVFLQYPLRNRERGLQATAQLGFGKISGKAVLRPGLALGWELPKGWLSAESVAEIRTDSGLTDLKLDLTWGVTFDSGTKWIMQLQTGRPWASEEFARAATSVVVPLRGQLSVEAGVTWGLHTDENLGVKLGLWKEF</sequence>
<comment type="caution">
    <text evidence="2">The sequence shown here is derived from an EMBL/GenBank/DDBJ whole genome shotgun (WGS) entry which is preliminary data.</text>
</comment>
<protein>
    <recommendedName>
        <fullName evidence="4">Transporter</fullName>
    </recommendedName>
</protein>
<evidence type="ECO:0000256" key="1">
    <source>
        <dbReference type="SAM" id="SignalP"/>
    </source>
</evidence>
<name>A0AAW9SP47_9RHOB</name>